<name>A0ABP7ZJ47_9MICO</name>
<dbReference type="EMBL" id="BAABBV010000001">
    <property type="protein sequence ID" value="GAA4159681.1"/>
    <property type="molecule type" value="Genomic_DNA"/>
</dbReference>
<dbReference type="InterPro" id="IPR011990">
    <property type="entry name" value="TPR-like_helical_dom_sf"/>
</dbReference>
<keyword evidence="2" id="KW-1185">Reference proteome</keyword>
<proteinExistence type="predicted"/>
<evidence type="ECO:0000313" key="1">
    <source>
        <dbReference type="EMBL" id="GAA4159681.1"/>
    </source>
</evidence>
<reference evidence="1" key="2">
    <citation type="submission" date="2023-12" db="EMBL/GenBank/DDBJ databases">
        <authorList>
            <person name="Sun Q."/>
            <person name="Inoue M."/>
        </authorList>
    </citation>
    <scope>NUCLEOTIDE SEQUENCE</scope>
    <source>
        <strain evidence="1">JCM 17590</strain>
    </source>
</reference>
<dbReference type="SUPFAM" id="SSF48452">
    <property type="entry name" value="TPR-like"/>
    <property type="match status" value="1"/>
</dbReference>
<evidence type="ECO:0008006" key="3">
    <source>
        <dbReference type="Google" id="ProtNLM"/>
    </source>
</evidence>
<accession>A0ABP7ZJ47</accession>
<gene>
    <name evidence="1" type="ORF">GCM10022286_14480</name>
</gene>
<organism evidence="1 2">
    <name type="scientific">Gryllotalpicola daejeonensis</name>
    <dbReference type="NCBI Taxonomy" id="993087"/>
    <lineage>
        <taxon>Bacteria</taxon>
        <taxon>Bacillati</taxon>
        <taxon>Actinomycetota</taxon>
        <taxon>Actinomycetes</taxon>
        <taxon>Micrococcales</taxon>
        <taxon>Microbacteriaceae</taxon>
        <taxon>Gryllotalpicola</taxon>
    </lineage>
</organism>
<protein>
    <recommendedName>
        <fullName evidence="3">Tetratricopeptide repeat protein</fullName>
    </recommendedName>
</protein>
<dbReference type="Proteomes" id="UP001415169">
    <property type="component" value="Unassembled WGS sequence"/>
</dbReference>
<dbReference type="Gene3D" id="1.25.40.10">
    <property type="entry name" value="Tetratricopeptide repeat domain"/>
    <property type="match status" value="1"/>
</dbReference>
<sequence length="220" mass="23875">MITQDLLDALWDFDDPVGSEERFAIAAADARYTSAERSELATQRARALGLQQRFDEAHEVLDGLGTGSDPAVEIRIALERGRLFNSAGQPAQASAAFRNALALAHASGQRFLELDALHMLAIVDRARSDEWTQRAIELAEITADARTKRWLVSLHNNRGWSRFDAGELEAALESFRASACWAAELGTAQQRTWAAEAIAECEAAIAARDAGRPAAAAEGE</sequence>
<comment type="caution">
    <text evidence="1">The sequence shown here is derived from an EMBL/GenBank/DDBJ whole genome shotgun (WGS) entry which is preliminary data.</text>
</comment>
<dbReference type="RefSeq" id="WP_344791083.1">
    <property type="nucleotide sequence ID" value="NZ_BAABBV010000001.1"/>
</dbReference>
<reference evidence="1" key="1">
    <citation type="journal article" date="2014" name="Int. J. Syst. Evol. Microbiol.">
        <title>Complete genome of a new Firmicutes species belonging to the dominant human colonic microbiota ('Ruminococcus bicirculans') reveals two chromosomes and a selective capacity to utilize plant glucans.</title>
        <authorList>
            <consortium name="NISC Comparative Sequencing Program"/>
            <person name="Wegmann U."/>
            <person name="Louis P."/>
            <person name="Goesmann A."/>
            <person name="Henrissat B."/>
            <person name="Duncan S.H."/>
            <person name="Flint H.J."/>
        </authorList>
    </citation>
    <scope>NUCLEOTIDE SEQUENCE</scope>
    <source>
        <strain evidence="1">JCM 17590</strain>
    </source>
</reference>
<evidence type="ECO:0000313" key="2">
    <source>
        <dbReference type="Proteomes" id="UP001415169"/>
    </source>
</evidence>